<gene>
    <name evidence="2" type="ORF">MNBD_ALPHA08-2394</name>
</gene>
<dbReference type="Pfam" id="PF13621">
    <property type="entry name" value="Cupin_8"/>
    <property type="match status" value="1"/>
</dbReference>
<dbReference type="SUPFAM" id="SSF51197">
    <property type="entry name" value="Clavaminate synthase-like"/>
    <property type="match status" value="1"/>
</dbReference>
<protein>
    <recommendedName>
        <fullName evidence="1">JmjC domain-containing protein</fullName>
    </recommendedName>
</protein>
<evidence type="ECO:0000259" key="1">
    <source>
        <dbReference type="PROSITE" id="PS51184"/>
    </source>
</evidence>
<organism evidence="2">
    <name type="scientific">hydrothermal vent metagenome</name>
    <dbReference type="NCBI Taxonomy" id="652676"/>
    <lineage>
        <taxon>unclassified sequences</taxon>
        <taxon>metagenomes</taxon>
        <taxon>ecological metagenomes</taxon>
    </lineage>
</organism>
<name>A0A3B0RLG2_9ZZZZ</name>
<accession>A0A3B0RLG2</accession>
<dbReference type="InterPro" id="IPR003347">
    <property type="entry name" value="JmjC_dom"/>
</dbReference>
<dbReference type="EMBL" id="UOEC01000100">
    <property type="protein sequence ID" value="VAV92522.1"/>
    <property type="molecule type" value="Genomic_DNA"/>
</dbReference>
<feature type="domain" description="JmjC" evidence="1">
    <location>
        <begin position="90"/>
        <end position="243"/>
    </location>
</feature>
<dbReference type="Gene3D" id="2.60.120.650">
    <property type="entry name" value="Cupin"/>
    <property type="match status" value="1"/>
</dbReference>
<sequence length="306" mass="34840">MSIIQLDKSVASQKLHKLPFPIKHGLADHRLFTLANLVDLAKKMPRDQIEFSSGDLEVGQTGETTPQLDMAPQDVIRQIEQHNAWMVIKRVEGVPEYHAVLKEFVDGLFEAAGIPDQKYTNLEGYIFVSSANATTPFHVDAEENILVQIRGDKLVHVFDNDDCALVSEKAMEITPSKYRNQRYEASFEDRAEIFNLQPGDGLHIPWYMPHWVRVADQYSVSMAMTWKTPEVVRGNKIRLMNGTLRDFGWPQKAPGVSPVFDSFKVGIHDSARLIIDPLRKSEKIRSLLRGLIYGKKANYYYNKPAE</sequence>
<dbReference type="InterPro" id="IPR041667">
    <property type="entry name" value="Cupin_8"/>
</dbReference>
<dbReference type="AlphaFoldDB" id="A0A3B0RLG2"/>
<evidence type="ECO:0000313" key="2">
    <source>
        <dbReference type="EMBL" id="VAV92522.1"/>
    </source>
</evidence>
<proteinExistence type="predicted"/>
<dbReference type="PROSITE" id="PS51184">
    <property type="entry name" value="JMJC"/>
    <property type="match status" value="1"/>
</dbReference>
<reference evidence="2" key="1">
    <citation type="submission" date="2018-06" db="EMBL/GenBank/DDBJ databases">
        <authorList>
            <person name="Zhirakovskaya E."/>
        </authorList>
    </citation>
    <scope>NUCLEOTIDE SEQUENCE</scope>
</reference>